<keyword evidence="11 14" id="KW-0472">Membrane</keyword>
<feature type="domain" description="ABC transmembrane type-1" evidence="16">
    <location>
        <begin position="911"/>
        <end position="1187"/>
    </location>
</feature>
<dbReference type="PROSITE" id="PS50893">
    <property type="entry name" value="ABC_TRANSPORTER_2"/>
    <property type="match status" value="2"/>
</dbReference>
<reference evidence="17 18" key="1">
    <citation type="submission" date="2024-01" db="EMBL/GenBank/DDBJ databases">
        <title>The genomes of 5 underutilized Papilionoideae crops provide insights into root nodulation and disease resistance.</title>
        <authorList>
            <person name="Yuan L."/>
        </authorList>
    </citation>
    <scope>NUCLEOTIDE SEQUENCE [LARGE SCALE GENOMIC DNA]</scope>
    <source>
        <strain evidence="17">LY-2023</strain>
        <tissue evidence="17">Leaf</tissue>
    </source>
</reference>
<feature type="transmembrane region" description="Helical" evidence="14">
    <location>
        <begin position="132"/>
        <end position="150"/>
    </location>
</feature>
<dbReference type="InterPro" id="IPR017871">
    <property type="entry name" value="ABC_transporter-like_CS"/>
</dbReference>
<keyword evidence="6" id="KW-0677">Repeat</keyword>
<comment type="caution">
    <text evidence="17">The sequence shown here is derived from an EMBL/GenBank/DDBJ whole genome shotgun (WGS) entry which is preliminary data.</text>
</comment>
<keyword evidence="8" id="KW-0067">ATP-binding</keyword>
<evidence type="ECO:0000256" key="2">
    <source>
        <dbReference type="ARBA" id="ARBA00009726"/>
    </source>
</evidence>
<dbReference type="PROSITE" id="PS00211">
    <property type="entry name" value="ABC_TRANSPORTER_1"/>
    <property type="match status" value="1"/>
</dbReference>
<dbReference type="InterPro" id="IPR003593">
    <property type="entry name" value="AAA+_ATPase"/>
</dbReference>
<feature type="transmembrane region" description="Helical" evidence="14">
    <location>
        <begin position="974"/>
        <end position="994"/>
    </location>
</feature>
<dbReference type="Proteomes" id="UP001359559">
    <property type="component" value="Unassembled WGS sequence"/>
</dbReference>
<feature type="transmembrane region" description="Helical" evidence="14">
    <location>
        <begin position="285"/>
        <end position="309"/>
    </location>
</feature>
<dbReference type="EMBL" id="JAYKXN010000004">
    <property type="protein sequence ID" value="KAK7294322.1"/>
    <property type="molecule type" value="Genomic_DNA"/>
</dbReference>
<dbReference type="Pfam" id="PF00005">
    <property type="entry name" value="ABC_tran"/>
    <property type="match status" value="2"/>
</dbReference>
<evidence type="ECO:0000256" key="9">
    <source>
        <dbReference type="ARBA" id="ARBA00022967"/>
    </source>
</evidence>
<feature type="transmembrane region" description="Helical" evidence="14">
    <location>
        <begin position="1167"/>
        <end position="1190"/>
    </location>
</feature>
<evidence type="ECO:0000313" key="17">
    <source>
        <dbReference type="EMBL" id="KAK7294322.1"/>
    </source>
</evidence>
<evidence type="ECO:0000256" key="1">
    <source>
        <dbReference type="ARBA" id="ARBA00004141"/>
    </source>
</evidence>
<dbReference type="Gene3D" id="1.20.1560.10">
    <property type="entry name" value="ABC transporter type 1, transmembrane domain"/>
    <property type="match status" value="2"/>
</dbReference>
<sequence>MPFFRDAIGDFSWICLKNFDITSFCSQRSTVDTINVLFVCVFYLSMLVCIIRRNSTGGSHRKSRIFLLVSICCAIISIAFYTNGLWNLIAKKTDESKHLNWVACIVKGFIWTSLTVSLLVHRHKWIKILNSVWWACSFVLVSALNIEILYKEHAIEILDIVQWLVHFFLLFCAFQNHGYFVNQSVQENLSEPLLAHKVEIKKTGLGHASFLSKLTFSWVNSLLSLGYSKTLALEDIPSLLSEDEADTAYKSFMQAWESLARERTKDNTKNFVLWSVVRTHLRENILIGFYGLLRTIAVTVSPLILYSFVSYSSSTDADIKHGLSIVAFLILAKLVESLSQRHWFFDSRRSGLKMRSALMVAVYRKQLKLSSSARRRHSAGEIVNYIAVDAYRLGEFPWWFHVTWTSALQLVLSIVILFGVVGLGALPGLVPVLICGLLNVPFAKILQNCQAQFMIAQDERLRSTSEILNSMKIIKLQYWEEKFKNLVETLRAKEFIWLAKAQIMKATNSFLYWMSPTIISSVVFLGCALFKSAPLNAETIFTVLATLRNLGEPVRMIPEALSIMIQVKVSFDRLNSVLLDEELNSDGDGKNIKRSSVNAVEIQDGNFVWDHESVSPTLRDVNLEIKWGQKIAVCGPVGAGKSSLLYAVLGEIPKISGTVELLTNQVDVSGTIAYVSQTAWIQSGTVRDNILFGKPMDKTRYENAIKVCALDKDIKDFSHGDLTEIGQRGINMSGGQKQRIQLARAVYNDADIYLLDDPFSAVDAHTASILFNECVMTALRDKTVILVTHQVEFLSEVDAILVMEGGKITQSGNYENLLTAGTAFEQLVSAHKEAITELEQNSENRRGSENESTAHTELSKGYLSKNQSEGEISTKGQLGVQLTQEEEREIDVGWKPLWDYVSFSRGFFMLFLVLLAQCTFMALQTASTFWLALAIEIPKLSSATLIGVYSLIAFGSAAFVYLRSFFTAHLGLKASTAFFTSFTSAIFNAPMLFFDSTPVGRILTRASSDLSILDFDIPYSITFVVSVSIEIVVTICIMVSVTWQVLIVAIPAMVLSKYAQGYYQASARELIRINGTTKAPVMNFAAETSLGVVTVRAFNMVDRFFKSYLKLVDTDATLFFHSNVTMEWLVLRIEVLQNLTVITAALLLVVVPQGYVSPGLVGLSLSYAFALTGAQIFFTRWYCNLLNYIISVERIKQFIHIPAEPPAIVEDNRPPPSWPSRGRIDLQALEIRYRPNAPLVLKGITCTFKEGSRVGVVGRTGSGKTTLISALFRLVEPARGDILIDGINICSMGLKDLRMKLSIIPQEPTLFKGSIRTNMDPIGLYSDDDIWKALEKCQLKETITHLPNLLDSSVSDEGGNWSLGQRQLFCLGRVLLKRNRILVLDEATASIDSATDAILQRIIRQEFAECTVITVAHRVPTVIDSDMVMVLSYGKLVEYDEPSKLLDTNSSFSKLVAEYWSSCRKNSSPDFTRQQH</sequence>
<feature type="transmembrane region" description="Helical" evidence="14">
    <location>
        <begin position="943"/>
        <end position="962"/>
    </location>
</feature>
<feature type="transmembrane region" description="Helical" evidence="14">
    <location>
        <begin position="1135"/>
        <end position="1155"/>
    </location>
</feature>
<feature type="transmembrane region" description="Helical" evidence="14">
    <location>
        <begin position="156"/>
        <end position="174"/>
    </location>
</feature>
<dbReference type="SUPFAM" id="SSF90123">
    <property type="entry name" value="ABC transporter transmembrane region"/>
    <property type="match status" value="2"/>
</dbReference>
<proteinExistence type="inferred from homology"/>
<keyword evidence="10 14" id="KW-1133">Transmembrane helix</keyword>
<evidence type="ECO:0000259" key="16">
    <source>
        <dbReference type="PROSITE" id="PS50929"/>
    </source>
</evidence>
<feature type="compositionally biased region" description="Basic and acidic residues" evidence="13">
    <location>
        <begin position="842"/>
        <end position="858"/>
    </location>
</feature>
<evidence type="ECO:0000313" key="18">
    <source>
        <dbReference type="Proteomes" id="UP001359559"/>
    </source>
</evidence>
<feature type="transmembrane region" description="Helical" evidence="14">
    <location>
        <begin position="34"/>
        <end position="53"/>
    </location>
</feature>
<dbReference type="CDD" id="cd18579">
    <property type="entry name" value="ABC_6TM_ABCC_D1"/>
    <property type="match status" value="1"/>
</dbReference>
<feature type="domain" description="ABC transporter" evidence="15">
    <location>
        <begin position="600"/>
        <end position="830"/>
    </location>
</feature>
<keyword evidence="7" id="KW-0547">Nucleotide-binding</keyword>
<dbReference type="InterPro" id="IPR003439">
    <property type="entry name" value="ABC_transporter-like_ATP-bd"/>
</dbReference>
<dbReference type="FunFam" id="3.40.50.300:FF:001405">
    <property type="entry name" value="Multidrug resistance protein associated1"/>
    <property type="match status" value="1"/>
</dbReference>
<dbReference type="CDD" id="cd03244">
    <property type="entry name" value="ABCC_MRP_domain2"/>
    <property type="match status" value="1"/>
</dbReference>
<evidence type="ECO:0000259" key="15">
    <source>
        <dbReference type="PROSITE" id="PS50893"/>
    </source>
</evidence>
<evidence type="ECO:0000256" key="3">
    <source>
        <dbReference type="ARBA" id="ARBA00012191"/>
    </source>
</evidence>
<keyword evidence="5 14" id="KW-0812">Transmembrane</keyword>
<comment type="catalytic activity">
    <reaction evidence="12">
        <text>ATP + H2O + xenobioticSide 1 = ADP + phosphate + xenobioticSide 2.</text>
        <dbReference type="EC" id="7.6.2.2"/>
    </reaction>
</comment>
<evidence type="ECO:0000256" key="10">
    <source>
        <dbReference type="ARBA" id="ARBA00022989"/>
    </source>
</evidence>
<dbReference type="InterPro" id="IPR044746">
    <property type="entry name" value="ABCC_6TM_D1"/>
</dbReference>
<evidence type="ECO:0000256" key="12">
    <source>
        <dbReference type="ARBA" id="ARBA00034018"/>
    </source>
</evidence>
<feature type="transmembrane region" description="Helical" evidence="14">
    <location>
        <begin position="1017"/>
        <end position="1050"/>
    </location>
</feature>
<feature type="transmembrane region" description="Helical" evidence="14">
    <location>
        <begin position="907"/>
        <end position="931"/>
    </location>
</feature>
<dbReference type="SMART" id="SM00382">
    <property type="entry name" value="AAA"/>
    <property type="match status" value="2"/>
</dbReference>
<organism evidence="17 18">
    <name type="scientific">Clitoria ternatea</name>
    <name type="common">Butterfly pea</name>
    <dbReference type="NCBI Taxonomy" id="43366"/>
    <lineage>
        <taxon>Eukaryota</taxon>
        <taxon>Viridiplantae</taxon>
        <taxon>Streptophyta</taxon>
        <taxon>Embryophyta</taxon>
        <taxon>Tracheophyta</taxon>
        <taxon>Spermatophyta</taxon>
        <taxon>Magnoliopsida</taxon>
        <taxon>eudicotyledons</taxon>
        <taxon>Gunneridae</taxon>
        <taxon>Pentapetalae</taxon>
        <taxon>rosids</taxon>
        <taxon>fabids</taxon>
        <taxon>Fabales</taxon>
        <taxon>Fabaceae</taxon>
        <taxon>Papilionoideae</taxon>
        <taxon>50 kb inversion clade</taxon>
        <taxon>NPAAA clade</taxon>
        <taxon>indigoferoid/millettioid clade</taxon>
        <taxon>Phaseoleae</taxon>
        <taxon>Clitoria</taxon>
    </lineage>
</organism>
<dbReference type="FunFam" id="3.40.50.300:FF:000169">
    <property type="entry name" value="ABC transporter C family member 3"/>
    <property type="match status" value="1"/>
</dbReference>
<evidence type="ECO:0000256" key="6">
    <source>
        <dbReference type="ARBA" id="ARBA00022737"/>
    </source>
</evidence>
<dbReference type="InterPro" id="IPR027417">
    <property type="entry name" value="P-loop_NTPase"/>
</dbReference>
<comment type="subcellular location">
    <subcellularLocation>
        <location evidence="1">Membrane</location>
        <topology evidence="1">Multi-pass membrane protein</topology>
    </subcellularLocation>
</comment>
<dbReference type="InterPro" id="IPR050173">
    <property type="entry name" value="ABC_transporter_C-like"/>
</dbReference>
<dbReference type="FunFam" id="1.20.1560.10:FF:000003">
    <property type="entry name" value="ABC transporter C family member 10"/>
    <property type="match status" value="1"/>
</dbReference>
<dbReference type="FunFam" id="1.20.1560.10:FF:000002">
    <property type="entry name" value="ABC transporter C family member 5"/>
    <property type="match status" value="1"/>
</dbReference>
<dbReference type="InterPro" id="IPR036640">
    <property type="entry name" value="ABC1_TM_sf"/>
</dbReference>
<evidence type="ECO:0000256" key="8">
    <source>
        <dbReference type="ARBA" id="ARBA00022840"/>
    </source>
</evidence>
<dbReference type="Pfam" id="PF00664">
    <property type="entry name" value="ABC_membrane"/>
    <property type="match status" value="2"/>
</dbReference>
<evidence type="ECO:0000256" key="7">
    <source>
        <dbReference type="ARBA" id="ARBA00022741"/>
    </source>
</evidence>
<accession>A0AAN9J8T4</accession>
<feature type="transmembrane region" description="Helical" evidence="14">
    <location>
        <begin position="321"/>
        <end position="339"/>
    </location>
</feature>
<dbReference type="GO" id="GO:0008559">
    <property type="term" value="F:ABC-type xenobiotic transporter activity"/>
    <property type="evidence" value="ECO:0007669"/>
    <property type="project" value="UniProtKB-EC"/>
</dbReference>
<dbReference type="GO" id="GO:0016020">
    <property type="term" value="C:membrane"/>
    <property type="evidence" value="ECO:0007669"/>
    <property type="project" value="UniProtKB-SubCell"/>
</dbReference>
<dbReference type="CDD" id="cd03250">
    <property type="entry name" value="ABCC_MRP_domain1"/>
    <property type="match status" value="1"/>
</dbReference>
<keyword evidence="9" id="KW-1278">Translocase</keyword>
<evidence type="ECO:0000256" key="14">
    <source>
        <dbReference type="SAM" id="Phobius"/>
    </source>
</evidence>
<feature type="domain" description="ABC transmembrane type-1" evidence="16">
    <location>
        <begin position="285"/>
        <end position="566"/>
    </location>
</feature>
<dbReference type="SUPFAM" id="SSF52540">
    <property type="entry name" value="P-loop containing nucleoside triphosphate hydrolases"/>
    <property type="match status" value="2"/>
</dbReference>
<dbReference type="PANTHER" id="PTHR24223:SF108">
    <property type="entry name" value="ABC TRANSPORTER C FAMILY MEMBER 8"/>
    <property type="match status" value="1"/>
</dbReference>
<evidence type="ECO:0000256" key="4">
    <source>
        <dbReference type="ARBA" id="ARBA00022448"/>
    </source>
</evidence>
<dbReference type="EC" id="7.6.2.2" evidence="3"/>
<dbReference type="PROSITE" id="PS50929">
    <property type="entry name" value="ABC_TM1F"/>
    <property type="match status" value="2"/>
</dbReference>
<feature type="transmembrane region" description="Helical" evidence="14">
    <location>
        <begin position="65"/>
        <end position="86"/>
    </location>
</feature>
<keyword evidence="18" id="KW-1185">Reference proteome</keyword>
<dbReference type="GO" id="GO:0005524">
    <property type="term" value="F:ATP binding"/>
    <property type="evidence" value="ECO:0007669"/>
    <property type="project" value="UniProtKB-KW"/>
</dbReference>
<evidence type="ECO:0000256" key="13">
    <source>
        <dbReference type="SAM" id="MobiDB-lite"/>
    </source>
</evidence>
<dbReference type="InterPro" id="IPR044726">
    <property type="entry name" value="ABCC_6TM_D2"/>
</dbReference>
<evidence type="ECO:0000256" key="5">
    <source>
        <dbReference type="ARBA" id="ARBA00022692"/>
    </source>
</evidence>
<gene>
    <name evidence="17" type="ORF">RJT34_17211</name>
</gene>
<feature type="transmembrane region" description="Helical" evidence="14">
    <location>
        <begin position="510"/>
        <end position="530"/>
    </location>
</feature>
<evidence type="ECO:0000256" key="11">
    <source>
        <dbReference type="ARBA" id="ARBA00023136"/>
    </source>
</evidence>
<feature type="transmembrane region" description="Helical" evidence="14">
    <location>
        <begin position="98"/>
        <end position="120"/>
    </location>
</feature>
<feature type="compositionally biased region" description="Polar residues" evidence="13">
    <location>
        <begin position="864"/>
        <end position="880"/>
    </location>
</feature>
<keyword evidence="4" id="KW-0813">Transport</keyword>
<dbReference type="GO" id="GO:0016887">
    <property type="term" value="F:ATP hydrolysis activity"/>
    <property type="evidence" value="ECO:0007669"/>
    <property type="project" value="InterPro"/>
</dbReference>
<dbReference type="PANTHER" id="PTHR24223">
    <property type="entry name" value="ATP-BINDING CASSETTE SUB-FAMILY C"/>
    <property type="match status" value="1"/>
</dbReference>
<dbReference type="InterPro" id="IPR011527">
    <property type="entry name" value="ABC1_TM_dom"/>
</dbReference>
<dbReference type="CDD" id="cd18580">
    <property type="entry name" value="ABC_6TM_ABCC_D2"/>
    <property type="match status" value="1"/>
</dbReference>
<feature type="domain" description="ABC transporter" evidence="15">
    <location>
        <begin position="1226"/>
        <end position="1458"/>
    </location>
</feature>
<protein>
    <recommendedName>
        <fullName evidence="3">ABC-type xenobiotic transporter</fullName>
        <ecNumber evidence="3">7.6.2.2</ecNumber>
    </recommendedName>
</protein>
<feature type="region of interest" description="Disordered" evidence="13">
    <location>
        <begin position="838"/>
        <end position="880"/>
    </location>
</feature>
<dbReference type="Gene3D" id="3.40.50.300">
    <property type="entry name" value="P-loop containing nucleotide triphosphate hydrolases"/>
    <property type="match status" value="2"/>
</dbReference>
<comment type="similarity">
    <text evidence="2">Belongs to the ABC transporter superfamily. ABCC family. Conjugate transporter (TC 3.A.1.208) subfamily.</text>
</comment>
<name>A0AAN9J8T4_CLITE</name>